<proteinExistence type="predicted"/>
<reference evidence="2" key="1">
    <citation type="submission" date="2021-01" db="EMBL/GenBank/DDBJ databases">
        <title>Whole genome shotgun sequence of Demequina activiva NBRC 110675.</title>
        <authorList>
            <person name="Komaki H."/>
            <person name="Tamura T."/>
        </authorList>
    </citation>
    <scope>NUCLEOTIDE SEQUENCE</scope>
    <source>
        <strain evidence="2">NBRC 110675</strain>
    </source>
</reference>
<accession>A0A919Q1N8</accession>
<dbReference type="GO" id="GO:0016020">
    <property type="term" value="C:membrane"/>
    <property type="evidence" value="ECO:0007669"/>
    <property type="project" value="InterPro"/>
</dbReference>
<evidence type="ECO:0008006" key="4">
    <source>
        <dbReference type="Google" id="ProtNLM"/>
    </source>
</evidence>
<dbReference type="GO" id="GO:0055070">
    <property type="term" value="P:copper ion homeostasis"/>
    <property type="evidence" value="ECO:0007669"/>
    <property type="project" value="InterPro"/>
</dbReference>
<dbReference type="InterPro" id="IPR021522">
    <property type="entry name" value="MctB"/>
</dbReference>
<keyword evidence="1" id="KW-0175">Coiled coil</keyword>
<organism evidence="2 3">
    <name type="scientific">Demequina activiva</name>
    <dbReference type="NCBI Taxonomy" id="1582364"/>
    <lineage>
        <taxon>Bacteria</taxon>
        <taxon>Bacillati</taxon>
        <taxon>Actinomycetota</taxon>
        <taxon>Actinomycetes</taxon>
        <taxon>Micrococcales</taxon>
        <taxon>Demequinaceae</taxon>
        <taxon>Demequina</taxon>
    </lineage>
</organism>
<name>A0A919Q1N8_9MICO</name>
<evidence type="ECO:0000313" key="3">
    <source>
        <dbReference type="Proteomes" id="UP000652354"/>
    </source>
</evidence>
<evidence type="ECO:0000313" key="2">
    <source>
        <dbReference type="EMBL" id="GIG54409.1"/>
    </source>
</evidence>
<dbReference type="Pfam" id="PF11382">
    <property type="entry name" value="MctB"/>
    <property type="match status" value="1"/>
</dbReference>
<keyword evidence="3" id="KW-1185">Reference proteome</keyword>
<comment type="caution">
    <text evidence="2">The sequence shown here is derived from an EMBL/GenBank/DDBJ whole genome shotgun (WGS) entry which is preliminary data.</text>
</comment>
<dbReference type="AlphaFoldDB" id="A0A919Q1N8"/>
<gene>
    <name evidence="2" type="ORF">Dac01nite_11610</name>
</gene>
<feature type="coiled-coil region" evidence="1">
    <location>
        <begin position="34"/>
        <end position="61"/>
    </location>
</feature>
<dbReference type="Proteomes" id="UP000652354">
    <property type="component" value="Unassembled WGS sequence"/>
</dbReference>
<protein>
    <recommendedName>
        <fullName evidence="4">Copper transport outer membrane protein, MctB</fullName>
    </recommendedName>
</protein>
<dbReference type="EMBL" id="BONR01000002">
    <property type="protein sequence ID" value="GIG54409.1"/>
    <property type="molecule type" value="Genomic_DNA"/>
</dbReference>
<sequence>MKDFRYHVVSLVAVFLALAVGVVLGSGPMRDAFVGGLTEQIDQLEADLATAEDEVAAAQAQTTTGRQYADESAPGLLTGRLLGTSVATVQAMDPSAEDAAGVRDRIVQAGATVNAELTIEPLWTDPSQTAFRSSLASTIAPNVLGVDETTSPSTVLAHALAQALMPGVYPPGTDESDLAGTDFPDPEAAADRSALLMDLLTEAGLVSGVSTDAVQSVAFIAGPGSNDEAVRAETSGAIAAVAAIMAQYAQAVAVASGVDATGDVPSAVLNSPDAAASVATVVEGTGFYGQISVPLALADAAAGAVGHYGPGEGRTLVPPQGG</sequence>
<evidence type="ECO:0000256" key="1">
    <source>
        <dbReference type="SAM" id="Coils"/>
    </source>
</evidence>